<gene>
    <name evidence="1" type="ordered locus">TEPIRE1_0779</name>
</gene>
<dbReference type="PATRIC" id="fig|1209989.3.peg.860"/>
<dbReference type="KEGG" id="tae:TepiRe1_0779"/>
<evidence type="ECO:0000313" key="1">
    <source>
        <dbReference type="EMBL" id="CCP25482.1"/>
    </source>
</evidence>
<accession>L0S106</accession>
<dbReference type="OrthoDB" id="9780825at2"/>
<dbReference type="HOGENOM" id="CLU_879292_0_0_9"/>
<evidence type="ECO:0008006" key="3">
    <source>
        <dbReference type="Google" id="ProtNLM"/>
    </source>
</evidence>
<dbReference type="STRING" id="1209989.TepRe1_0719"/>
<dbReference type="EMBL" id="HF563609">
    <property type="protein sequence ID" value="CCP25482.1"/>
    <property type="molecule type" value="Genomic_DNA"/>
</dbReference>
<organism evidence="1 2">
    <name type="scientific">Tepidanaerobacter acetatoxydans (strain DSM 21804 / JCM 16047 / Re1)</name>
    <dbReference type="NCBI Taxonomy" id="1209989"/>
    <lineage>
        <taxon>Bacteria</taxon>
        <taxon>Bacillati</taxon>
        <taxon>Bacillota</taxon>
        <taxon>Clostridia</taxon>
        <taxon>Thermosediminibacterales</taxon>
        <taxon>Tepidanaerobacteraceae</taxon>
        <taxon>Tepidanaerobacter</taxon>
    </lineage>
</organism>
<reference evidence="2" key="1">
    <citation type="journal article" date="2013" name="Genome Announc.">
        <title>First genome sequence of a syntrophic acetate-oxidizing bacterium, Tepidanaerobacter acetatoxydans strain Re1.</title>
        <authorList>
            <person name="Manzoor S."/>
            <person name="Bongcam-Rudloff E."/>
            <person name="Schnurer A."/>
            <person name="Muller B."/>
        </authorList>
    </citation>
    <scope>NUCLEOTIDE SEQUENCE [LARGE SCALE GENOMIC DNA]</scope>
    <source>
        <strain evidence="2">Re1</strain>
    </source>
</reference>
<evidence type="ECO:0000313" key="2">
    <source>
        <dbReference type="Proteomes" id="UP000010802"/>
    </source>
</evidence>
<dbReference type="KEGG" id="tep:TepRe1_0719"/>
<proteinExistence type="predicted"/>
<sequence>MPFKMFDTSKLNIKSLDERKHDVDLLSTIIPVDSSPAIIDDEKVRAIARAIVDAKKKNAASILMYGAHVIRTGCSLYMIELMKRGLVTHFATNGAGSIHDFEFSLIGKTCESVAKYVSEGQFGLWHETGMINDILSEGVEDGLGAGEAIGRYIWENDLPYKEYSVLANGYHMGVPCTVHIGIGNDILHEHPNTDGRVLGEASYRDFLIYTQTITNLENGVYLNFGSAVTGPEVYLKALSMARNVAHQRGKRITNFTTGVMDIQPIPDGGYSTIPPKTDPGYYFRPWKTILTRTVADGGKSYYIQGLHKDTLPSIAKFAIAIEDEK</sequence>
<name>F4LWK4_TEPAE</name>
<keyword evidence="2" id="KW-1185">Reference proteome</keyword>
<dbReference type="Gene3D" id="3.40.50.10690">
    <property type="entry name" value="putative lor/sdh protein like domains"/>
    <property type="match status" value="1"/>
</dbReference>
<accession>F4LWK4</accession>
<protein>
    <recommendedName>
        <fullName evidence="3">Deoxyhypusine synthase</fullName>
    </recommendedName>
</protein>
<dbReference type="Proteomes" id="UP000010802">
    <property type="component" value="Chromosome"/>
</dbReference>
<dbReference type="AlphaFoldDB" id="F4LWK4"/>
<dbReference type="eggNOG" id="COG1915">
    <property type="taxonomic scope" value="Bacteria"/>
</dbReference>
<dbReference type="RefSeq" id="WP_013777829.1">
    <property type="nucleotide sequence ID" value="NC_015519.1"/>
</dbReference>